<comment type="caution">
    <text evidence="1">The sequence shown here is derived from an EMBL/GenBank/DDBJ whole genome shotgun (WGS) entry which is preliminary data.</text>
</comment>
<gene>
    <name evidence="1" type="ORF">L6452_21326</name>
</gene>
<organism evidence="1 2">
    <name type="scientific">Arctium lappa</name>
    <name type="common">Greater burdock</name>
    <name type="synonym">Lappa major</name>
    <dbReference type="NCBI Taxonomy" id="4217"/>
    <lineage>
        <taxon>Eukaryota</taxon>
        <taxon>Viridiplantae</taxon>
        <taxon>Streptophyta</taxon>
        <taxon>Embryophyta</taxon>
        <taxon>Tracheophyta</taxon>
        <taxon>Spermatophyta</taxon>
        <taxon>Magnoliopsida</taxon>
        <taxon>eudicotyledons</taxon>
        <taxon>Gunneridae</taxon>
        <taxon>Pentapetalae</taxon>
        <taxon>asterids</taxon>
        <taxon>campanulids</taxon>
        <taxon>Asterales</taxon>
        <taxon>Asteraceae</taxon>
        <taxon>Carduoideae</taxon>
        <taxon>Cardueae</taxon>
        <taxon>Arctiinae</taxon>
        <taxon>Arctium</taxon>
    </lineage>
</organism>
<reference evidence="1 2" key="2">
    <citation type="journal article" date="2022" name="Mol. Ecol. Resour.">
        <title>The genomes of chicory, endive, great burdock and yacon provide insights into Asteraceae paleo-polyploidization history and plant inulin production.</title>
        <authorList>
            <person name="Fan W."/>
            <person name="Wang S."/>
            <person name="Wang H."/>
            <person name="Wang A."/>
            <person name="Jiang F."/>
            <person name="Liu H."/>
            <person name="Zhao H."/>
            <person name="Xu D."/>
            <person name="Zhang Y."/>
        </authorList>
    </citation>
    <scope>NUCLEOTIDE SEQUENCE [LARGE SCALE GENOMIC DNA]</scope>
    <source>
        <strain evidence="2">cv. Niubang</strain>
    </source>
</reference>
<reference evidence="2" key="1">
    <citation type="journal article" date="2022" name="Mol. Ecol. Resour.">
        <title>The genomes of chicory, endive, great burdock and yacon provide insights into Asteraceae palaeo-polyploidization history and plant inulin production.</title>
        <authorList>
            <person name="Fan W."/>
            <person name="Wang S."/>
            <person name="Wang H."/>
            <person name="Wang A."/>
            <person name="Jiang F."/>
            <person name="Liu H."/>
            <person name="Zhao H."/>
            <person name="Xu D."/>
            <person name="Zhang Y."/>
        </authorList>
    </citation>
    <scope>NUCLEOTIDE SEQUENCE [LARGE SCALE GENOMIC DNA]</scope>
    <source>
        <strain evidence="2">cv. Niubang</strain>
    </source>
</reference>
<keyword evidence="2" id="KW-1185">Reference proteome</keyword>
<evidence type="ECO:0000313" key="2">
    <source>
        <dbReference type="Proteomes" id="UP001055879"/>
    </source>
</evidence>
<proteinExistence type="predicted"/>
<dbReference type="EMBL" id="CM042052">
    <property type="protein sequence ID" value="KAI3720410.1"/>
    <property type="molecule type" value="Genomic_DNA"/>
</dbReference>
<accession>A0ACB9BDX7</accession>
<sequence length="70" mass="7970">MDSGHLTATILRFSGMLRLAMSEVVGTPMMISCESTKLAQTPNKLKEGWCKQVMASRFDKMLRNFNCRRD</sequence>
<evidence type="ECO:0000313" key="1">
    <source>
        <dbReference type="EMBL" id="KAI3720410.1"/>
    </source>
</evidence>
<name>A0ACB9BDX7_ARCLA</name>
<dbReference type="Proteomes" id="UP001055879">
    <property type="component" value="Linkage Group LG06"/>
</dbReference>
<protein>
    <submittedName>
        <fullName evidence="1">Uncharacterized protein</fullName>
    </submittedName>
</protein>